<dbReference type="KEGG" id="sper:EW093_12750"/>
<dbReference type="PRINTS" id="PR00038">
    <property type="entry name" value="HTHLUXR"/>
</dbReference>
<protein>
    <recommendedName>
        <fullName evidence="1">HTH luxR-type domain-containing protein</fullName>
    </recommendedName>
</protein>
<dbReference type="Gene3D" id="3.40.50.2300">
    <property type="match status" value="1"/>
</dbReference>
<feature type="domain" description="HTH luxR-type" evidence="1">
    <location>
        <begin position="39"/>
        <end position="96"/>
    </location>
</feature>
<keyword evidence="3" id="KW-1185">Reference proteome</keyword>
<dbReference type="GO" id="GO:0003677">
    <property type="term" value="F:DNA binding"/>
    <property type="evidence" value="ECO:0007669"/>
    <property type="project" value="InterPro"/>
</dbReference>
<gene>
    <name evidence="2" type="ORF">EW093_12750</name>
</gene>
<dbReference type="GO" id="GO:0006355">
    <property type="term" value="P:regulation of DNA-templated transcription"/>
    <property type="evidence" value="ECO:0007669"/>
    <property type="project" value="InterPro"/>
</dbReference>
<reference evidence="2 3" key="1">
    <citation type="submission" date="2019-02" db="EMBL/GenBank/DDBJ databases">
        <authorList>
            <person name="Fomenkov A."/>
            <person name="Dubinina G."/>
            <person name="Grabovich M."/>
            <person name="Vincze T."/>
            <person name="Roberts R.J."/>
        </authorList>
    </citation>
    <scope>NUCLEOTIDE SEQUENCE [LARGE SCALE GENOMIC DNA]</scope>
    <source>
        <strain evidence="2 3">P</strain>
    </source>
</reference>
<proteinExistence type="predicted"/>
<dbReference type="OrthoDB" id="336863at2"/>
<dbReference type="Pfam" id="PF00196">
    <property type="entry name" value="GerE"/>
    <property type="match status" value="1"/>
</dbReference>
<evidence type="ECO:0000259" key="1">
    <source>
        <dbReference type="SMART" id="SM00421"/>
    </source>
</evidence>
<sequence>MLKPASEQRLKTAMDKFLIYKNSGNSTREMTMEQALKCKYNLTKKEIDICLLIKNGLIREDIQNKLNLSTPTLKTHLTHIYEKTELNNNREGRGDKFSQLLYLLFNL</sequence>
<dbReference type="Proteomes" id="UP000323824">
    <property type="component" value="Chromosome"/>
</dbReference>
<dbReference type="InterPro" id="IPR016032">
    <property type="entry name" value="Sig_transdc_resp-reg_C-effctor"/>
</dbReference>
<dbReference type="RefSeq" id="WP_149568784.1">
    <property type="nucleotide sequence ID" value="NZ_CP035807.1"/>
</dbReference>
<dbReference type="AlphaFoldDB" id="A0A5C1QDU1"/>
<evidence type="ECO:0000313" key="2">
    <source>
        <dbReference type="EMBL" id="QEN05547.1"/>
    </source>
</evidence>
<organism evidence="2 3">
    <name type="scientific">Thiospirochaeta perfilievii</name>
    <dbReference type="NCBI Taxonomy" id="252967"/>
    <lineage>
        <taxon>Bacteria</taxon>
        <taxon>Pseudomonadati</taxon>
        <taxon>Spirochaetota</taxon>
        <taxon>Spirochaetia</taxon>
        <taxon>Spirochaetales</taxon>
        <taxon>Spirochaetaceae</taxon>
        <taxon>Thiospirochaeta</taxon>
    </lineage>
</organism>
<dbReference type="EMBL" id="CP035807">
    <property type="protein sequence ID" value="QEN05547.1"/>
    <property type="molecule type" value="Genomic_DNA"/>
</dbReference>
<dbReference type="SMART" id="SM00421">
    <property type="entry name" value="HTH_LUXR"/>
    <property type="match status" value="1"/>
</dbReference>
<reference evidence="2 3" key="2">
    <citation type="submission" date="2019-09" db="EMBL/GenBank/DDBJ databases">
        <title>Complete Genome Sequence and Methylome Analysis of free living Spirochaetas.</title>
        <authorList>
            <person name="Leshcheva N."/>
            <person name="Mikheeva N."/>
        </authorList>
    </citation>
    <scope>NUCLEOTIDE SEQUENCE [LARGE SCALE GENOMIC DNA]</scope>
    <source>
        <strain evidence="2 3">P</strain>
    </source>
</reference>
<dbReference type="SUPFAM" id="SSF46894">
    <property type="entry name" value="C-terminal effector domain of the bipartite response regulators"/>
    <property type="match status" value="1"/>
</dbReference>
<name>A0A5C1QDU1_9SPIO</name>
<evidence type="ECO:0000313" key="3">
    <source>
        <dbReference type="Proteomes" id="UP000323824"/>
    </source>
</evidence>
<dbReference type="InterPro" id="IPR000792">
    <property type="entry name" value="Tscrpt_reg_LuxR_C"/>
</dbReference>
<accession>A0A5C1QDU1</accession>